<organism evidence="7">
    <name type="scientific">mine drainage metagenome</name>
    <dbReference type="NCBI Taxonomy" id="410659"/>
    <lineage>
        <taxon>unclassified sequences</taxon>
        <taxon>metagenomes</taxon>
        <taxon>ecological metagenomes</taxon>
    </lineage>
</organism>
<evidence type="ECO:0000256" key="4">
    <source>
        <dbReference type="ARBA" id="ARBA00023239"/>
    </source>
</evidence>
<dbReference type="InterPro" id="IPR015422">
    <property type="entry name" value="PyrdxlP-dep_Trfase_small"/>
</dbReference>
<evidence type="ECO:0000256" key="2">
    <source>
        <dbReference type="ARBA" id="ARBA00009077"/>
    </source>
</evidence>
<dbReference type="InterPro" id="IPR015424">
    <property type="entry name" value="PyrdxlP-dep_Trfase"/>
</dbReference>
<name>E6PRR1_9ZZZZ</name>
<dbReference type="InterPro" id="IPR000277">
    <property type="entry name" value="Cys/Met-Metab_PyrdxlP-dep_enz"/>
</dbReference>
<feature type="compositionally biased region" description="Low complexity" evidence="6">
    <location>
        <begin position="23"/>
        <end position="37"/>
    </location>
</feature>
<dbReference type="PANTHER" id="PTHR43500">
    <property type="entry name" value="CYSTATHIONINE BETA-LYASE-RELATED"/>
    <property type="match status" value="1"/>
</dbReference>
<dbReference type="PANTHER" id="PTHR43500:SF1">
    <property type="entry name" value="CYSTATHIONINE BETA-LYASE-RELATED"/>
    <property type="match status" value="1"/>
</dbReference>
<dbReference type="InterPro" id="IPR006233">
    <property type="entry name" value="Cys_b_lyase_bac"/>
</dbReference>
<keyword evidence="3" id="KW-0663">Pyridoxal phosphate</keyword>
<dbReference type="AlphaFoldDB" id="E6PRR1"/>
<dbReference type="SUPFAM" id="SSF53383">
    <property type="entry name" value="PLP-dependent transferases"/>
    <property type="match status" value="1"/>
</dbReference>
<evidence type="ECO:0000256" key="6">
    <source>
        <dbReference type="SAM" id="MobiDB-lite"/>
    </source>
</evidence>
<dbReference type="EC" id="4.4.1.8" evidence="7"/>
<accession>E6PRR1</accession>
<reference evidence="7" key="1">
    <citation type="submission" date="2009-10" db="EMBL/GenBank/DDBJ databases">
        <title>Diversity of trophic interactions inside an arsenic-rich microbial ecosystem.</title>
        <authorList>
            <person name="Bertin P.N."/>
            <person name="Heinrich-Salmeron A."/>
            <person name="Pelletier E."/>
            <person name="Goulhen-Chollet F."/>
            <person name="Arsene-Ploetze F."/>
            <person name="Gallien S."/>
            <person name="Calteau A."/>
            <person name="Vallenet D."/>
            <person name="Casiot C."/>
            <person name="Chane-Woon-Ming B."/>
            <person name="Giloteaux L."/>
            <person name="Barakat M."/>
            <person name="Bonnefoy V."/>
            <person name="Bruneel O."/>
            <person name="Chandler M."/>
            <person name="Cleiss J."/>
            <person name="Duran R."/>
            <person name="Elbaz-Poulichet F."/>
            <person name="Fonknechten N."/>
            <person name="Lauga B."/>
            <person name="Mornico D."/>
            <person name="Ortet P."/>
            <person name="Schaeffer C."/>
            <person name="Siguier P."/>
            <person name="Alexander Thil Smith A."/>
            <person name="Van Dorsselaer A."/>
            <person name="Weissenbach J."/>
            <person name="Medigue C."/>
            <person name="Le Paslier D."/>
        </authorList>
    </citation>
    <scope>NUCLEOTIDE SEQUENCE</scope>
</reference>
<dbReference type="Gene3D" id="3.40.640.10">
    <property type="entry name" value="Type I PLP-dependent aspartate aminotransferase-like (Major domain)"/>
    <property type="match status" value="1"/>
</dbReference>
<comment type="cofactor">
    <cofactor evidence="1">
        <name>pyridoxal 5'-phosphate</name>
        <dbReference type="ChEBI" id="CHEBI:597326"/>
    </cofactor>
</comment>
<dbReference type="GO" id="GO:0019450">
    <property type="term" value="P:L-cysteine catabolic process to pyruvate"/>
    <property type="evidence" value="ECO:0007669"/>
    <property type="project" value="TreeGrafter"/>
</dbReference>
<dbReference type="EMBL" id="CABM01000045">
    <property type="protein sequence ID" value="CBH97617.1"/>
    <property type="molecule type" value="Genomic_DNA"/>
</dbReference>
<comment type="catalytic activity">
    <reaction evidence="5">
        <text>L,L-cystathionine + H2O = L-homocysteine + pyruvate + NH4(+)</text>
        <dbReference type="Rhea" id="RHEA:13965"/>
        <dbReference type="ChEBI" id="CHEBI:15361"/>
        <dbReference type="ChEBI" id="CHEBI:15377"/>
        <dbReference type="ChEBI" id="CHEBI:28938"/>
        <dbReference type="ChEBI" id="CHEBI:58161"/>
        <dbReference type="ChEBI" id="CHEBI:58199"/>
    </reaction>
</comment>
<comment type="caution">
    <text evidence="7">The sequence shown here is derived from an EMBL/GenBank/DDBJ whole genome shotgun (WGS) entry which is preliminary data.</text>
</comment>
<protein>
    <submittedName>
        <fullName evidence="7">Putative cystathionine beta-lyase</fullName>
        <ecNumber evidence="7">4.4.1.8</ecNumber>
    </submittedName>
</protein>
<evidence type="ECO:0000313" key="7">
    <source>
        <dbReference type="EMBL" id="CBH97617.1"/>
    </source>
</evidence>
<dbReference type="PIRSF" id="PIRSF001434">
    <property type="entry name" value="CGS"/>
    <property type="match status" value="1"/>
</dbReference>
<dbReference type="GO" id="GO:0030170">
    <property type="term" value="F:pyridoxal phosphate binding"/>
    <property type="evidence" value="ECO:0007669"/>
    <property type="project" value="InterPro"/>
</dbReference>
<dbReference type="Pfam" id="PF01053">
    <property type="entry name" value="Cys_Met_Meta_PP"/>
    <property type="match status" value="1"/>
</dbReference>
<comment type="similarity">
    <text evidence="2">Belongs to the trans-sulfuration enzymes family.</text>
</comment>
<dbReference type="GO" id="GO:0019346">
    <property type="term" value="P:transsulfuration"/>
    <property type="evidence" value="ECO:0007669"/>
    <property type="project" value="InterPro"/>
</dbReference>
<evidence type="ECO:0000256" key="3">
    <source>
        <dbReference type="ARBA" id="ARBA00022898"/>
    </source>
</evidence>
<dbReference type="Gene3D" id="3.90.1150.10">
    <property type="entry name" value="Aspartate Aminotransferase, domain 1"/>
    <property type="match status" value="1"/>
</dbReference>
<dbReference type="NCBIfam" id="NF005456">
    <property type="entry name" value="PRK07050.1"/>
    <property type="match status" value="1"/>
</dbReference>
<dbReference type="InterPro" id="IPR015421">
    <property type="entry name" value="PyrdxlP-dep_Trfase_major"/>
</dbReference>
<sequence>MSSEEHGGQLDQNLATNREMQAAEHAAVGAEPGAAEPAPRPATLLQHSPYQAPAGFSAVQPATHRASTVLFANVAAMRARDWRHKTGYTYGLHGTPTTFMLEARLAEIEGAVHGLLCPSGLSAIALVNLALLQQGDAVMLPANVYNPSRDMAQTLLSGWGIALQVYNPMDLAATQAAITPQTKLLWLEAPGSVTMEMPDLRGLVALARQHGLVTAIDNTWGAGLALKPFALGIDISMQALTKYQSGGADVLMGAVLTRDEALQDKLLDAHMRLGLGVGGDDASLVLRGLHSLHLRYHAHDQAARRVATWLQRRPEVQTLLHPAFPGSPGHAHWVRDCSAAAGLFSFTFEPQITAAKVDTFVDALRLFKIGYSWGGPVSLVVPYDVAAMRGASWPYASPLVRLSIGLEDPDDLIADLDQALRVALG</sequence>
<gene>
    <name evidence="7" type="ORF">CARN2_3091</name>
</gene>
<evidence type="ECO:0000256" key="5">
    <source>
        <dbReference type="ARBA" id="ARBA00047517"/>
    </source>
</evidence>
<keyword evidence="4 7" id="KW-0456">Lyase</keyword>
<proteinExistence type="inferred from homology"/>
<dbReference type="GO" id="GO:0047804">
    <property type="term" value="F:cysteine-S-conjugate beta-lyase activity"/>
    <property type="evidence" value="ECO:0007669"/>
    <property type="project" value="InterPro"/>
</dbReference>
<evidence type="ECO:0000256" key="1">
    <source>
        <dbReference type="ARBA" id="ARBA00001933"/>
    </source>
</evidence>
<feature type="region of interest" description="Disordered" evidence="6">
    <location>
        <begin position="22"/>
        <end position="41"/>
    </location>
</feature>